<proteinExistence type="predicted"/>
<dbReference type="Proteomes" id="UP000887579">
    <property type="component" value="Unplaced"/>
</dbReference>
<name>A0AC34GES5_9BILA</name>
<evidence type="ECO:0000313" key="1">
    <source>
        <dbReference type="Proteomes" id="UP000887579"/>
    </source>
</evidence>
<protein>
    <submittedName>
        <fullName evidence="2">Cullin family profile domain-containing protein</fullName>
    </submittedName>
</protein>
<dbReference type="WBParaSite" id="ES5_v2.g28205.t1">
    <property type="protein sequence ID" value="ES5_v2.g28205.t1"/>
    <property type="gene ID" value="ES5_v2.g28205"/>
</dbReference>
<organism evidence="1 2">
    <name type="scientific">Panagrolaimus sp. ES5</name>
    <dbReference type="NCBI Taxonomy" id="591445"/>
    <lineage>
        <taxon>Eukaryota</taxon>
        <taxon>Metazoa</taxon>
        <taxon>Ecdysozoa</taxon>
        <taxon>Nematoda</taxon>
        <taxon>Chromadorea</taxon>
        <taxon>Rhabditida</taxon>
        <taxon>Tylenchina</taxon>
        <taxon>Panagrolaimomorpha</taxon>
        <taxon>Panagrolaimoidea</taxon>
        <taxon>Panagrolaimidae</taxon>
        <taxon>Panagrolaimus</taxon>
    </lineage>
</organism>
<reference evidence="2" key="1">
    <citation type="submission" date="2022-11" db="UniProtKB">
        <authorList>
            <consortium name="WormBaseParasite"/>
        </authorList>
    </citation>
    <scope>IDENTIFICATION</scope>
</reference>
<accession>A0AC34GES5</accession>
<evidence type="ECO:0000313" key="2">
    <source>
        <dbReference type="WBParaSite" id="ES5_v2.g28205.t1"/>
    </source>
</evidence>
<sequence>MNVLHQELIVTHMQTVVDMENSGLVFMLNNDCIEDLKLLYGLLKRAPEGITTMTNSMSNFLRTRGEALVKVNEAAGPINPVTYIQNLLDLKDQFDHFLKNAFHDDKDFKNKIQADFEYFLNLNVKSPEFLSLYIDDKLKKGLKTMNEGDTDNVLDKAMVLFRFLQEKDVFERPEFLSLYIDDKLKKGLKTMNEGDTDNVLDKAMVLFRFLQEKDVFERYYKQHLAKRLLFAKSSSDDAEKSMISKLK</sequence>